<evidence type="ECO:0000313" key="7">
    <source>
        <dbReference type="Proteomes" id="UP000003527"/>
    </source>
</evidence>
<keyword evidence="7" id="KW-1185">Reference proteome</keyword>
<dbReference type="InterPro" id="IPR012340">
    <property type="entry name" value="NA-bd_OB-fold"/>
</dbReference>
<keyword evidence="1 4" id="KW-0227">DNA damage</keyword>
<dbReference type="Pfam" id="PF11967">
    <property type="entry name" value="RecO_N"/>
    <property type="match status" value="1"/>
</dbReference>
<proteinExistence type="inferred from homology"/>
<dbReference type="AlphaFoldDB" id="G9WVQ1"/>
<keyword evidence="2 4" id="KW-0233">DNA recombination</keyword>
<organism evidence="6 7">
    <name type="scientific">Oribacterium asaccharolyticum ACB7</name>
    <dbReference type="NCBI Taxonomy" id="796944"/>
    <lineage>
        <taxon>Bacteria</taxon>
        <taxon>Bacillati</taxon>
        <taxon>Bacillota</taxon>
        <taxon>Clostridia</taxon>
        <taxon>Lachnospirales</taxon>
        <taxon>Lachnospiraceae</taxon>
        <taxon>Oribacterium</taxon>
    </lineage>
</organism>
<dbReference type="HAMAP" id="MF_00201">
    <property type="entry name" value="RecO"/>
    <property type="match status" value="1"/>
</dbReference>
<comment type="caution">
    <text evidence="6">The sequence shown here is derived from an EMBL/GenBank/DDBJ whole genome shotgun (WGS) entry which is preliminary data.</text>
</comment>
<dbReference type="InterPro" id="IPR022572">
    <property type="entry name" value="DNA_rep/recomb_RecO_N"/>
</dbReference>
<comment type="function">
    <text evidence="4">Involved in DNA repair and RecF pathway recombination.</text>
</comment>
<reference evidence="6 7" key="1">
    <citation type="submission" date="2011-08" db="EMBL/GenBank/DDBJ databases">
        <title>The Genome Sequence of Oribacterium sp. ACB7.</title>
        <authorList>
            <consortium name="The Broad Institute Genome Sequencing Platform"/>
            <person name="Earl A."/>
            <person name="Ward D."/>
            <person name="Feldgarden M."/>
            <person name="Gevers D."/>
            <person name="Sizova M."/>
            <person name="Hazen A."/>
            <person name="Epstein S."/>
            <person name="Young S.K."/>
            <person name="Zeng Q."/>
            <person name="Gargeya S."/>
            <person name="Fitzgerald M."/>
            <person name="Haas B."/>
            <person name="Abouelleil A."/>
            <person name="Alvarado L."/>
            <person name="Arachchi H.M."/>
            <person name="Berlin A."/>
            <person name="Brown A."/>
            <person name="Chapman S.B."/>
            <person name="Chen Z."/>
            <person name="Dunbar C."/>
            <person name="Freedman E."/>
            <person name="Gearin G."/>
            <person name="Gellesch M."/>
            <person name="Goldberg J."/>
            <person name="Griggs A."/>
            <person name="Gujja S."/>
            <person name="Heiman D."/>
            <person name="Howarth C."/>
            <person name="Larson L."/>
            <person name="Lui A."/>
            <person name="MacDonald P.J.P."/>
            <person name="Montmayeur A."/>
            <person name="Murphy C."/>
            <person name="Neiman D."/>
            <person name="Pearson M."/>
            <person name="Priest M."/>
            <person name="Roberts A."/>
            <person name="Saif S."/>
            <person name="Shea T."/>
            <person name="Shenoy N."/>
            <person name="Sisk P."/>
            <person name="Stolte C."/>
            <person name="Sykes S."/>
            <person name="Wortman J."/>
            <person name="Nusbaum C."/>
            <person name="Birren B."/>
        </authorList>
    </citation>
    <scope>NUCLEOTIDE SEQUENCE [LARGE SCALE GENOMIC DNA]</scope>
    <source>
        <strain evidence="6 7">ACB7</strain>
    </source>
</reference>
<evidence type="ECO:0000256" key="1">
    <source>
        <dbReference type="ARBA" id="ARBA00022763"/>
    </source>
</evidence>
<dbReference type="RefSeq" id="WP_009536800.1">
    <property type="nucleotide sequence ID" value="NZ_JH414504.1"/>
</dbReference>
<dbReference type="NCBIfam" id="TIGR00613">
    <property type="entry name" value="reco"/>
    <property type="match status" value="1"/>
</dbReference>
<dbReference type="PANTHER" id="PTHR33991">
    <property type="entry name" value="DNA REPAIR PROTEIN RECO"/>
    <property type="match status" value="1"/>
</dbReference>
<evidence type="ECO:0000259" key="5">
    <source>
        <dbReference type="Pfam" id="PF11967"/>
    </source>
</evidence>
<dbReference type="InterPro" id="IPR037278">
    <property type="entry name" value="ARFGAP/RecO"/>
</dbReference>
<dbReference type="Gene3D" id="2.40.50.140">
    <property type="entry name" value="Nucleic acid-binding proteins"/>
    <property type="match status" value="1"/>
</dbReference>
<gene>
    <name evidence="4" type="primary">recO</name>
    <name evidence="6" type="ORF">HMPREF9624_00985</name>
</gene>
<dbReference type="GO" id="GO:0043590">
    <property type="term" value="C:bacterial nucleoid"/>
    <property type="evidence" value="ECO:0007669"/>
    <property type="project" value="TreeGrafter"/>
</dbReference>
<dbReference type="SUPFAM" id="SSF50249">
    <property type="entry name" value="Nucleic acid-binding proteins"/>
    <property type="match status" value="1"/>
</dbReference>
<dbReference type="EMBL" id="AFZD01000017">
    <property type="protein sequence ID" value="EHL11652.1"/>
    <property type="molecule type" value="Genomic_DNA"/>
</dbReference>
<evidence type="ECO:0000256" key="4">
    <source>
        <dbReference type="HAMAP-Rule" id="MF_00201"/>
    </source>
</evidence>
<dbReference type="PATRIC" id="fig|796944.3.peg.1718"/>
<dbReference type="Pfam" id="PF02565">
    <property type="entry name" value="RecO_C"/>
    <property type="match status" value="1"/>
</dbReference>
<comment type="similarity">
    <text evidence="4">Belongs to the RecO family.</text>
</comment>
<dbReference type="InterPro" id="IPR003717">
    <property type="entry name" value="RecO"/>
</dbReference>
<keyword evidence="3 4" id="KW-0234">DNA repair</keyword>
<evidence type="ECO:0000256" key="2">
    <source>
        <dbReference type="ARBA" id="ARBA00023172"/>
    </source>
</evidence>
<dbReference type="SUPFAM" id="SSF57863">
    <property type="entry name" value="ArfGap/RecO-like zinc finger"/>
    <property type="match status" value="1"/>
</dbReference>
<dbReference type="GO" id="GO:0006310">
    <property type="term" value="P:DNA recombination"/>
    <property type="evidence" value="ECO:0007669"/>
    <property type="project" value="UniProtKB-UniRule"/>
</dbReference>
<name>G9WVQ1_9FIRM</name>
<evidence type="ECO:0000313" key="6">
    <source>
        <dbReference type="EMBL" id="EHL11652.1"/>
    </source>
</evidence>
<protein>
    <recommendedName>
        <fullName evidence="4">DNA repair protein RecO</fullName>
    </recommendedName>
    <alternativeName>
        <fullName evidence="4">Recombination protein O</fullName>
    </alternativeName>
</protein>
<dbReference type="Proteomes" id="UP000003527">
    <property type="component" value="Unassembled WGS sequence"/>
</dbReference>
<dbReference type="GO" id="GO:0006302">
    <property type="term" value="P:double-strand break repair"/>
    <property type="evidence" value="ECO:0007669"/>
    <property type="project" value="TreeGrafter"/>
</dbReference>
<feature type="domain" description="DNA replication/recombination mediator RecO N-terminal" evidence="5">
    <location>
        <begin position="4"/>
        <end position="76"/>
    </location>
</feature>
<dbReference type="PANTHER" id="PTHR33991:SF1">
    <property type="entry name" value="DNA REPAIR PROTEIN RECO"/>
    <property type="match status" value="1"/>
</dbReference>
<evidence type="ECO:0000256" key="3">
    <source>
        <dbReference type="ARBA" id="ARBA00023204"/>
    </source>
</evidence>
<accession>G9WVQ1</accession>
<sequence>MKEEVVVHGVVLSEHSQREFDKRLSILTMEEGKMTVWASGAKRPSSPLMAGSRSFVFGTFSLKKGKSGYNLQSVKVDAYFEEIALDLEKACYAAYFLELADFVSQENLPAEEMVNLIYLSLKALLHKDLKNELVRAIYELRLLELEGEYTEQPPFSTKKAVMEAWGHVLSSPLNKLYTFRLEEGTLLDFCGNVEMLCRESFPMQFHSLKILKSLKQ</sequence>
<dbReference type="HOGENOM" id="CLU_066632_3_0_9"/>